<dbReference type="GeneID" id="14916354"/>
<dbReference type="RefSeq" id="XP_004337725.1">
    <property type="nucleotide sequence ID" value="XM_004337677.1"/>
</dbReference>
<dbReference type="OrthoDB" id="5380555at2759"/>
<proteinExistence type="predicted"/>
<dbReference type="InterPro" id="IPR018631">
    <property type="entry name" value="AAA-ATPase-like_dom"/>
</dbReference>
<dbReference type="KEGG" id="acan:ACA1_378620"/>
<dbReference type="EMBL" id="KB008025">
    <property type="protein sequence ID" value="ELR15712.1"/>
    <property type="molecule type" value="Genomic_DNA"/>
</dbReference>
<accession>L8GS16</accession>
<reference evidence="2 3" key="1">
    <citation type="journal article" date="2013" name="Genome Biol.">
        <title>Genome of Acanthamoeba castellanii highlights extensive lateral gene transfer and early evolution of tyrosine kinase signaling.</title>
        <authorList>
            <person name="Clarke M."/>
            <person name="Lohan A.J."/>
            <person name="Liu B."/>
            <person name="Lagkouvardos I."/>
            <person name="Roy S."/>
            <person name="Zafar N."/>
            <person name="Bertelli C."/>
            <person name="Schilde C."/>
            <person name="Kianianmomeni A."/>
            <person name="Burglin T.R."/>
            <person name="Frech C."/>
            <person name="Turcotte B."/>
            <person name="Kopec K.O."/>
            <person name="Synnott J.M."/>
            <person name="Choo C."/>
            <person name="Paponov I."/>
            <person name="Finkler A."/>
            <person name="Soon Heng Tan C."/>
            <person name="Hutchins A.P."/>
            <person name="Weinmeier T."/>
            <person name="Rattei T."/>
            <person name="Chu J.S."/>
            <person name="Gimenez G."/>
            <person name="Irimia M."/>
            <person name="Rigden D.J."/>
            <person name="Fitzpatrick D.A."/>
            <person name="Lorenzo-Morales J."/>
            <person name="Bateman A."/>
            <person name="Chiu C.H."/>
            <person name="Tang P."/>
            <person name="Hegemann P."/>
            <person name="Fromm H."/>
            <person name="Raoult D."/>
            <person name="Greub G."/>
            <person name="Miranda-Saavedra D."/>
            <person name="Chen N."/>
            <person name="Nash P."/>
            <person name="Ginger M.L."/>
            <person name="Horn M."/>
            <person name="Schaap P."/>
            <person name="Caler L."/>
            <person name="Loftus B."/>
        </authorList>
    </citation>
    <scope>NUCLEOTIDE SEQUENCE [LARGE SCALE GENOMIC DNA]</scope>
    <source>
        <strain evidence="2 3">Neff</strain>
    </source>
</reference>
<name>L8GS16_ACACF</name>
<evidence type="ECO:0000313" key="2">
    <source>
        <dbReference type="EMBL" id="ELR15712.1"/>
    </source>
</evidence>
<dbReference type="Proteomes" id="UP000011083">
    <property type="component" value="Unassembled WGS sequence"/>
</dbReference>
<protein>
    <recommendedName>
        <fullName evidence="1">AAA-ATPase-like domain-containing protein</fullName>
    </recommendedName>
</protein>
<dbReference type="PANTHER" id="PTHR34825:SF2">
    <property type="entry name" value="AAA-ATPASE-LIKE DOMAIN-CONTAINING PROTEIN"/>
    <property type="match status" value="1"/>
</dbReference>
<evidence type="ECO:0000313" key="3">
    <source>
        <dbReference type="Proteomes" id="UP000011083"/>
    </source>
</evidence>
<feature type="domain" description="AAA-ATPase-like" evidence="1">
    <location>
        <begin position="2"/>
        <end position="200"/>
    </location>
</feature>
<dbReference type="PANTHER" id="PTHR34825">
    <property type="entry name" value="CONSERVED PROTEIN, WITH A WEAK D-GALACTARATE DEHYDRATASE/ALTRONATE HYDROLASE DOMAIN"/>
    <property type="match status" value="1"/>
</dbReference>
<sequence length="618" mass="69396">MFWVDRTGFIPLLEALKAKAVVSLRNRRMGKTLWIDTLAHYYDVAHKGRFKELFGHLEIGKAPTQLANTFHVLPLTFAGIKSHNFDDFRRSLNAALNQAAADFKERYNLSFELNDRDAAITFQGLVDELKRKNEKLYVLIDEYDVSINKALGDLPLVSEKGLLKSMENTYAEFFSRIKTACDRNVARCFVTGVTPLALNEFTSGFNIAEHITRDRRFASLYGFTEADVRNGLARLHRLQPEVVDRIVDSWRRDHNGYHFHPRQEVALYNPTRVLSFDPPLSTLRPEEAADFLLNEIQSDPNSMPAEATLEAIKSSPYASLVVAEALSSDDAELECAGGVANQFRLSHMHELNTGRTPLLSFMFYTGALTYARSPPKLKHSLRIPNNVARKEFTVELQRLLDIDEIGVQQLRGAIVKMVDGRQVEPFCRAVSRFLLRGLDGRDALGGEDPFAQAVYDAMLLARRPGDCVRKEYKVDPVARHSNTSGPALDVVYIGQQAVAPQKPQHYCFTLKNVKVQGLVLGQGVQSWEKQVEISRTIDNMGGDDEAVLDLPLAKGDNFRKPGSTVRTVLEEAIQEARGKYVPALQAEVGEANVHCWALVRVGMTRIVCKKVLPVEQQQ</sequence>
<gene>
    <name evidence="2" type="ORF">ACA1_378620</name>
</gene>
<evidence type="ECO:0000259" key="1">
    <source>
        <dbReference type="Pfam" id="PF09820"/>
    </source>
</evidence>
<keyword evidence="3" id="KW-1185">Reference proteome</keyword>
<dbReference type="OMA" id="MSMYFLD"/>
<dbReference type="AlphaFoldDB" id="L8GS16"/>
<dbReference type="VEuPathDB" id="AmoebaDB:ACA1_378620"/>
<organism evidence="2 3">
    <name type="scientific">Acanthamoeba castellanii (strain ATCC 30010 / Neff)</name>
    <dbReference type="NCBI Taxonomy" id="1257118"/>
    <lineage>
        <taxon>Eukaryota</taxon>
        <taxon>Amoebozoa</taxon>
        <taxon>Discosea</taxon>
        <taxon>Longamoebia</taxon>
        <taxon>Centramoebida</taxon>
        <taxon>Acanthamoebidae</taxon>
        <taxon>Acanthamoeba</taxon>
    </lineage>
</organism>
<dbReference type="Pfam" id="PF09820">
    <property type="entry name" value="AAA-ATPase_like"/>
    <property type="match status" value="1"/>
</dbReference>